<dbReference type="Proteomes" id="UP000474957">
    <property type="component" value="Unassembled WGS sequence"/>
</dbReference>
<feature type="signal peptide" evidence="3">
    <location>
        <begin position="1"/>
        <end position="21"/>
    </location>
</feature>
<evidence type="ECO:0000313" key="6">
    <source>
        <dbReference type="Proteomes" id="UP000474957"/>
    </source>
</evidence>
<feature type="chain" id="PRO_5026989041" evidence="3">
    <location>
        <begin position="22"/>
        <end position="366"/>
    </location>
</feature>
<reference evidence="5 6" key="1">
    <citation type="submission" date="2019-10" db="EMBL/GenBank/DDBJ databases">
        <title>Cognatihalovulum marinum gen. nov. sp. nov., a new member of the family Rhodobacteraceae isolated from deep seawater of the Northwest Indian Ocean.</title>
        <authorList>
            <person name="Ruan C."/>
            <person name="Wang J."/>
            <person name="Zheng X."/>
            <person name="Song L."/>
            <person name="Zhu Y."/>
            <person name="Huang Y."/>
            <person name="Lu Z."/>
            <person name="Du W."/>
            <person name="Huang L."/>
            <person name="Dai X."/>
        </authorList>
    </citation>
    <scope>NUCLEOTIDE SEQUENCE [LARGE SCALE GENOMIC DNA]</scope>
    <source>
        <strain evidence="5 6">2CG4</strain>
    </source>
</reference>
<accession>A0A6L5Z840</accession>
<dbReference type="Gene3D" id="2.70.70.10">
    <property type="entry name" value="Glucose Permease (Domain IIA)"/>
    <property type="match status" value="1"/>
</dbReference>
<organism evidence="5 6">
    <name type="scientific">Halovulum marinum</name>
    <dbReference type="NCBI Taxonomy" id="2662447"/>
    <lineage>
        <taxon>Bacteria</taxon>
        <taxon>Pseudomonadati</taxon>
        <taxon>Pseudomonadota</taxon>
        <taxon>Alphaproteobacteria</taxon>
        <taxon>Rhodobacterales</taxon>
        <taxon>Paracoccaceae</taxon>
        <taxon>Halovulum</taxon>
    </lineage>
</organism>
<dbReference type="Pfam" id="PF01551">
    <property type="entry name" value="Peptidase_M23"/>
    <property type="match status" value="1"/>
</dbReference>
<dbReference type="InterPro" id="IPR011055">
    <property type="entry name" value="Dup_hybrid_motif"/>
</dbReference>
<evidence type="ECO:0000256" key="2">
    <source>
        <dbReference type="SAM" id="Coils"/>
    </source>
</evidence>
<feature type="coiled-coil region" evidence="2">
    <location>
        <begin position="141"/>
        <end position="168"/>
    </location>
</feature>
<evidence type="ECO:0000256" key="3">
    <source>
        <dbReference type="SAM" id="SignalP"/>
    </source>
</evidence>
<keyword evidence="6" id="KW-1185">Reference proteome</keyword>
<dbReference type="SUPFAM" id="SSF51261">
    <property type="entry name" value="Duplicated hybrid motif"/>
    <property type="match status" value="1"/>
</dbReference>
<dbReference type="EMBL" id="WIND01000073">
    <property type="protein sequence ID" value="MSU92264.1"/>
    <property type="molecule type" value="Genomic_DNA"/>
</dbReference>
<dbReference type="RefSeq" id="WP_154449760.1">
    <property type="nucleotide sequence ID" value="NZ_WIND01000073.1"/>
</dbReference>
<dbReference type="AlphaFoldDB" id="A0A6L5Z840"/>
<feature type="domain" description="M23ase beta-sheet core" evidence="4">
    <location>
        <begin position="248"/>
        <end position="358"/>
    </location>
</feature>
<protein>
    <submittedName>
        <fullName evidence="5">Peptidoglycan DD-metalloendopeptidase family protein</fullName>
    </submittedName>
</protein>
<evidence type="ECO:0000256" key="1">
    <source>
        <dbReference type="ARBA" id="ARBA00022729"/>
    </source>
</evidence>
<dbReference type="PANTHER" id="PTHR21666:SF289">
    <property type="entry name" value="L-ALA--D-GLU ENDOPEPTIDASE"/>
    <property type="match status" value="1"/>
</dbReference>
<name>A0A6L5Z840_9RHOB</name>
<gene>
    <name evidence="5" type="ORF">GE300_22295</name>
</gene>
<dbReference type="CDD" id="cd12797">
    <property type="entry name" value="M23_peptidase"/>
    <property type="match status" value="1"/>
</dbReference>
<dbReference type="InterPro" id="IPR016047">
    <property type="entry name" value="M23ase_b-sheet_dom"/>
</dbReference>
<proteinExistence type="predicted"/>
<sequence>MRRGAGLLAAALLALGTSAPAQTGGAGGRAEALQVAEAQLSEARTSLAQRRALAGAIRAYEAAMQSLRRDIGKVAAKARARGRALTDAEAELRRLTGGIARLGRVAAPLVLTGAQDPRDGARALMLMENAAATVRARAAALRAERAALSNLQAQQQALLADLEDGRERLAVIRDRLIARIEEDQAAAGPLPDLGEDAANLSALAIALETTLPAELDAAPGELGPYATPADGPLLRRFGEADSAGLQRPGIAIGAPAGALVTAPAAATVRFTGRLDGYGEVVILEPQENVLMVLGGLGRYLVRAGEVVEPGGVLGFMPGLDNAAAPHEELSPEAGDAGGQAPAKTLYMELRVNQSPVDPLPWFEALN</sequence>
<evidence type="ECO:0000259" key="4">
    <source>
        <dbReference type="Pfam" id="PF01551"/>
    </source>
</evidence>
<evidence type="ECO:0000313" key="5">
    <source>
        <dbReference type="EMBL" id="MSU92264.1"/>
    </source>
</evidence>
<keyword evidence="1 3" id="KW-0732">Signal</keyword>
<comment type="caution">
    <text evidence="5">The sequence shown here is derived from an EMBL/GenBank/DDBJ whole genome shotgun (WGS) entry which is preliminary data.</text>
</comment>
<dbReference type="InterPro" id="IPR050570">
    <property type="entry name" value="Cell_wall_metabolism_enzyme"/>
</dbReference>
<keyword evidence="2" id="KW-0175">Coiled coil</keyword>
<dbReference type="GO" id="GO:0004222">
    <property type="term" value="F:metalloendopeptidase activity"/>
    <property type="evidence" value="ECO:0007669"/>
    <property type="project" value="TreeGrafter"/>
</dbReference>
<dbReference type="PANTHER" id="PTHR21666">
    <property type="entry name" value="PEPTIDASE-RELATED"/>
    <property type="match status" value="1"/>
</dbReference>